<evidence type="ECO:0000256" key="16">
    <source>
        <dbReference type="ARBA" id="ARBA00048686"/>
    </source>
</evidence>
<evidence type="ECO:0000313" key="23">
    <source>
        <dbReference type="Proteomes" id="UP001374579"/>
    </source>
</evidence>
<comment type="subcellular location">
    <subcellularLocation>
        <location evidence="1">Peroxisome</location>
    </subcellularLocation>
</comment>
<dbReference type="EC" id="1.3.1.38" evidence="13"/>
<evidence type="ECO:0000313" key="22">
    <source>
        <dbReference type="EMBL" id="KAK7092208.1"/>
    </source>
</evidence>
<comment type="catalytic activity">
    <reaction evidence="16">
        <text>(2E)-tetradecenoyl-CoA + NADPH + H(+) = tetradecanoyl-CoA + NADP(+)</text>
        <dbReference type="Rhea" id="RHEA:44968"/>
        <dbReference type="ChEBI" id="CHEBI:15378"/>
        <dbReference type="ChEBI" id="CHEBI:57385"/>
        <dbReference type="ChEBI" id="CHEBI:57783"/>
        <dbReference type="ChEBI" id="CHEBI:58349"/>
        <dbReference type="ChEBI" id="CHEBI:61405"/>
    </reaction>
    <physiologicalReaction direction="left-to-right" evidence="16">
        <dbReference type="Rhea" id="RHEA:44969"/>
    </physiologicalReaction>
</comment>
<comment type="catalytic activity">
    <reaction evidence="17">
        <text>(2E)-hexenoyl-CoA + NADPH + H(+) = hexanoyl-CoA + NADP(+)</text>
        <dbReference type="Rhea" id="RHEA:44956"/>
        <dbReference type="ChEBI" id="CHEBI:15378"/>
        <dbReference type="ChEBI" id="CHEBI:57783"/>
        <dbReference type="ChEBI" id="CHEBI:58349"/>
        <dbReference type="ChEBI" id="CHEBI:62077"/>
        <dbReference type="ChEBI" id="CHEBI:62620"/>
    </reaction>
    <physiologicalReaction direction="left-to-right" evidence="17">
        <dbReference type="Rhea" id="RHEA:44957"/>
    </physiologicalReaction>
</comment>
<gene>
    <name evidence="22" type="ORF">V1264_007996</name>
</gene>
<comment type="catalytic activity">
    <reaction evidence="19">
        <text>(2E)-decenoyl-CoA + NADPH + H(+) = decanoyl-CoA + NADP(+)</text>
        <dbReference type="Rhea" id="RHEA:44960"/>
        <dbReference type="ChEBI" id="CHEBI:15378"/>
        <dbReference type="ChEBI" id="CHEBI:57783"/>
        <dbReference type="ChEBI" id="CHEBI:58349"/>
        <dbReference type="ChEBI" id="CHEBI:61406"/>
        <dbReference type="ChEBI" id="CHEBI:61430"/>
    </reaction>
    <physiologicalReaction direction="left-to-right" evidence="19">
        <dbReference type="Rhea" id="RHEA:44961"/>
    </physiologicalReaction>
</comment>
<dbReference type="FunFam" id="3.40.50.720:FF:000335">
    <property type="entry name" value="Peroxisomal trans-2-enoyl-CoA reductase"/>
    <property type="match status" value="1"/>
</dbReference>
<keyword evidence="23" id="KW-1185">Reference proteome</keyword>
<comment type="catalytic activity">
    <reaction evidence="20">
        <text>(2E)-octenoyl-CoA + NADPH + H(+) = octanoyl-CoA + NADP(+)</text>
        <dbReference type="Rhea" id="RHEA:44952"/>
        <dbReference type="ChEBI" id="CHEBI:15378"/>
        <dbReference type="ChEBI" id="CHEBI:57386"/>
        <dbReference type="ChEBI" id="CHEBI:57783"/>
        <dbReference type="ChEBI" id="CHEBI:58349"/>
        <dbReference type="ChEBI" id="CHEBI:62242"/>
    </reaction>
    <physiologicalReaction direction="left-to-right" evidence="20">
        <dbReference type="Rhea" id="RHEA:44953"/>
    </physiologicalReaction>
</comment>
<comment type="function">
    <text evidence="11">Participates in chain elongation of fatty acids. Catalyzes the reduction of trans-2-enoyl-CoAs of varying chain lengths from 6:1 to 16:1, having maximum activity with 10:1 CoA. Has no 2,4-dienoyl-CoA reductase activity.</text>
</comment>
<dbReference type="GO" id="GO:0019166">
    <property type="term" value="F:trans-2-enoyl-CoA reductase (NADPH) activity"/>
    <property type="evidence" value="ECO:0007669"/>
    <property type="project" value="UniProtKB-EC"/>
</dbReference>
<keyword evidence="4" id="KW-0597">Phosphoprotein</keyword>
<reference evidence="22 23" key="1">
    <citation type="submission" date="2024-02" db="EMBL/GenBank/DDBJ databases">
        <title>Chromosome-scale genome assembly of the rough periwinkle Littorina saxatilis.</title>
        <authorList>
            <person name="De Jode A."/>
            <person name="Faria R."/>
            <person name="Formenti G."/>
            <person name="Sims Y."/>
            <person name="Smith T.P."/>
            <person name="Tracey A."/>
            <person name="Wood J.M.D."/>
            <person name="Zagrodzka Z.B."/>
            <person name="Johannesson K."/>
            <person name="Butlin R.K."/>
            <person name="Leder E.H."/>
        </authorList>
    </citation>
    <scope>NUCLEOTIDE SEQUENCE [LARGE SCALE GENOMIC DNA]</scope>
    <source>
        <strain evidence="22">Snail1</strain>
        <tissue evidence="22">Muscle</tissue>
    </source>
</reference>
<evidence type="ECO:0000256" key="7">
    <source>
        <dbReference type="ARBA" id="ARBA00023002"/>
    </source>
</evidence>
<feature type="region of interest" description="Disordered" evidence="21">
    <location>
        <begin position="279"/>
        <end position="298"/>
    </location>
</feature>
<dbReference type="PANTHER" id="PTHR24317">
    <property type="entry name" value="PEROXISOMAL TRANS-2-ENOYL-COA REDUCTASE"/>
    <property type="match status" value="1"/>
</dbReference>
<name>A0AAN9G1T7_9CAEN</name>
<evidence type="ECO:0000256" key="3">
    <source>
        <dbReference type="ARBA" id="ARBA00022516"/>
    </source>
</evidence>
<dbReference type="Pfam" id="PF13561">
    <property type="entry name" value="adh_short_C2"/>
    <property type="match status" value="1"/>
</dbReference>
<dbReference type="GO" id="GO:0033306">
    <property type="term" value="P:phytol metabolic process"/>
    <property type="evidence" value="ECO:0007669"/>
    <property type="project" value="TreeGrafter"/>
</dbReference>
<evidence type="ECO:0000256" key="10">
    <source>
        <dbReference type="ARBA" id="ARBA00023160"/>
    </source>
</evidence>
<dbReference type="SUPFAM" id="SSF51735">
    <property type="entry name" value="NAD(P)-binding Rossmann-fold domains"/>
    <property type="match status" value="1"/>
</dbReference>
<keyword evidence="3" id="KW-0444">Lipid biosynthesis</keyword>
<evidence type="ECO:0000256" key="6">
    <source>
        <dbReference type="ARBA" id="ARBA00022857"/>
    </source>
</evidence>
<comment type="pathway">
    <text evidence="2">Lipid metabolism.</text>
</comment>
<keyword evidence="8" id="KW-0443">Lipid metabolism</keyword>
<keyword evidence="5" id="KW-0276">Fatty acid metabolism</keyword>
<evidence type="ECO:0000256" key="11">
    <source>
        <dbReference type="ARBA" id="ARBA00037124"/>
    </source>
</evidence>
<accession>A0AAN9G1T7</accession>
<keyword evidence="9" id="KW-0576">Peroxisome</keyword>
<dbReference type="GO" id="GO:0006633">
    <property type="term" value="P:fatty acid biosynthetic process"/>
    <property type="evidence" value="ECO:0007669"/>
    <property type="project" value="UniProtKB-KW"/>
</dbReference>
<evidence type="ECO:0000256" key="21">
    <source>
        <dbReference type="SAM" id="MobiDB-lite"/>
    </source>
</evidence>
<dbReference type="InterPro" id="IPR036291">
    <property type="entry name" value="NAD(P)-bd_dom_sf"/>
</dbReference>
<dbReference type="PANTHER" id="PTHR24317:SF7">
    <property type="entry name" value="PEROXISOMAL TRANS-2-ENOYL-COA REDUCTASE"/>
    <property type="match status" value="1"/>
</dbReference>
<feature type="compositionally biased region" description="Basic and acidic residues" evidence="21">
    <location>
        <begin position="279"/>
        <end position="289"/>
    </location>
</feature>
<evidence type="ECO:0000256" key="19">
    <source>
        <dbReference type="ARBA" id="ARBA00049386"/>
    </source>
</evidence>
<dbReference type="PRINTS" id="PR00081">
    <property type="entry name" value="GDHRDH"/>
</dbReference>
<evidence type="ECO:0000256" key="9">
    <source>
        <dbReference type="ARBA" id="ARBA00023140"/>
    </source>
</evidence>
<evidence type="ECO:0000256" key="14">
    <source>
        <dbReference type="ARBA" id="ARBA00041063"/>
    </source>
</evidence>
<evidence type="ECO:0000256" key="12">
    <source>
        <dbReference type="ARBA" id="ARBA00038622"/>
    </source>
</evidence>
<comment type="catalytic activity">
    <reaction evidence="18">
        <text>a (2E)-enoyl-CoA + NADPH + H(+) = a 2,3-saturated acyl-CoA + NADP(+)</text>
        <dbReference type="Rhea" id="RHEA:33763"/>
        <dbReference type="ChEBI" id="CHEBI:15378"/>
        <dbReference type="ChEBI" id="CHEBI:57783"/>
        <dbReference type="ChEBI" id="CHEBI:58349"/>
        <dbReference type="ChEBI" id="CHEBI:58856"/>
        <dbReference type="ChEBI" id="CHEBI:65111"/>
        <dbReference type="EC" id="1.3.1.38"/>
    </reaction>
    <physiologicalReaction direction="left-to-right" evidence="18">
        <dbReference type="Rhea" id="RHEA:33764"/>
    </physiologicalReaction>
</comment>
<organism evidence="22 23">
    <name type="scientific">Littorina saxatilis</name>
    <dbReference type="NCBI Taxonomy" id="31220"/>
    <lineage>
        <taxon>Eukaryota</taxon>
        <taxon>Metazoa</taxon>
        <taxon>Spiralia</taxon>
        <taxon>Lophotrochozoa</taxon>
        <taxon>Mollusca</taxon>
        <taxon>Gastropoda</taxon>
        <taxon>Caenogastropoda</taxon>
        <taxon>Littorinimorpha</taxon>
        <taxon>Littorinoidea</taxon>
        <taxon>Littorinidae</taxon>
        <taxon>Littorina</taxon>
    </lineage>
</organism>
<evidence type="ECO:0000256" key="1">
    <source>
        <dbReference type="ARBA" id="ARBA00004275"/>
    </source>
</evidence>
<evidence type="ECO:0000256" key="15">
    <source>
        <dbReference type="ARBA" id="ARBA00047570"/>
    </source>
</evidence>
<dbReference type="InterPro" id="IPR052388">
    <property type="entry name" value="Peroxisomal_t2-enoyl-CoA_red"/>
</dbReference>
<evidence type="ECO:0000256" key="2">
    <source>
        <dbReference type="ARBA" id="ARBA00005189"/>
    </source>
</evidence>
<sequence length="298" mass="32450">MAANPVSSIFRRGLFNNKVAIVTGGGTGIGKTITRELLFLGCKVMIASRKGDNLQKASQEMQKEVAPPADISFMQCNIRKEEEVKSLISTTVEKYGRLDFVINNGGGQFYSPASQISLKGWNAVMETNLTGTFLMCREAYNQWMSEHGGAIVTIITDMWKGWPSMSHSGAARAGVENLTKSLAIEWASEGVRVNCVAPGSSIFSETAAANYGSLDVFSKNLEMVPAKRFGTTEEVSAAVSFLLSPAAAFISGETMKVDAGSSLYRTSWEIPDHKKNEAYTWEDDLKQQKEQTSPSSKL</sequence>
<dbReference type="Proteomes" id="UP001374579">
    <property type="component" value="Unassembled WGS sequence"/>
</dbReference>
<dbReference type="InterPro" id="IPR002347">
    <property type="entry name" value="SDR_fam"/>
</dbReference>
<comment type="caution">
    <text evidence="22">The sequence shown here is derived from an EMBL/GenBank/DDBJ whole genome shotgun (WGS) entry which is preliminary data.</text>
</comment>
<dbReference type="Gene3D" id="3.40.50.720">
    <property type="entry name" value="NAD(P)-binding Rossmann-like Domain"/>
    <property type="match status" value="1"/>
</dbReference>
<evidence type="ECO:0000256" key="13">
    <source>
        <dbReference type="ARBA" id="ARBA00038849"/>
    </source>
</evidence>
<evidence type="ECO:0000256" key="5">
    <source>
        <dbReference type="ARBA" id="ARBA00022832"/>
    </source>
</evidence>
<evidence type="ECO:0000256" key="8">
    <source>
        <dbReference type="ARBA" id="ARBA00023098"/>
    </source>
</evidence>
<keyword evidence="10" id="KW-0275">Fatty acid biosynthesis</keyword>
<keyword evidence="6" id="KW-0521">NADP</keyword>
<protein>
    <recommendedName>
        <fullName evidence="14">Peroxisomal trans-2-enoyl-CoA reductase</fullName>
        <ecNumber evidence="13">1.3.1.38</ecNumber>
    </recommendedName>
</protein>
<comment type="subunit">
    <text evidence="12">Interacts with PEX5, probably required to target it into peroxisomes.</text>
</comment>
<dbReference type="AlphaFoldDB" id="A0AAN9G1T7"/>
<evidence type="ECO:0000256" key="20">
    <source>
        <dbReference type="ARBA" id="ARBA00049559"/>
    </source>
</evidence>
<dbReference type="GO" id="GO:0005777">
    <property type="term" value="C:peroxisome"/>
    <property type="evidence" value="ECO:0007669"/>
    <property type="project" value="UniProtKB-SubCell"/>
</dbReference>
<evidence type="ECO:0000256" key="18">
    <source>
        <dbReference type="ARBA" id="ARBA00049251"/>
    </source>
</evidence>
<keyword evidence="7" id="KW-0560">Oxidoreductase</keyword>
<dbReference type="EMBL" id="JBAMIC010000021">
    <property type="protein sequence ID" value="KAK7092208.1"/>
    <property type="molecule type" value="Genomic_DNA"/>
</dbReference>
<evidence type="ECO:0000256" key="17">
    <source>
        <dbReference type="ARBA" id="ARBA00049108"/>
    </source>
</evidence>
<proteinExistence type="predicted"/>
<comment type="catalytic activity">
    <reaction evidence="15">
        <text>(2E)-dodecenoyl-CoA + NADPH + H(+) = dodecanoyl-CoA + NADP(+)</text>
        <dbReference type="Rhea" id="RHEA:44964"/>
        <dbReference type="ChEBI" id="CHEBI:15378"/>
        <dbReference type="ChEBI" id="CHEBI:57330"/>
        <dbReference type="ChEBI" id="CHEBI:57375"/>
        <dbReference type="ChEBI" id="CHEBI:57783"/>
        <dbReference type="ChEBI" id="CHEBI:58349"/>
    </reaction>
    <physiologicalReaction direction="left-to-right" evidence="15">
        <dbReference type="Rhea" id="RHEA:44965"/>
    </physiologicalReaction>
</comment>
<evidence type="ECO:0000256" key="4">
    <source>
        <dbReference type="ARBA" id="ARBA00022553"/>
    </source>
</evidence>